<sequence>MGTYATITLPKNSNQEISKTFELIGEIEHSLSTYNHTAMLYQLNVTHKVPYDSYLAEALRLSKHYYKDTDGYFDVTIGSISKNLYHFGEEKPLSPDKKALKNAPLNINSIHIGQAFITTDKNITLDLGGIGKGYAVDKAAAYLSERNITGGIMALSGDIRCIGTCEIYLQSPFTEETFAKVTSKVPDLSVSTSGTYRRYATKKSEHHLIDPKTASQGKAFVSVSLFTRANNSRIDAYATAVSVMPKAKALQFLKEHNEIGYVLVEPDGNIIDGNLEGLIRLKYNKPA</sequence>
<dbReference type="PANTHER" id="PTHR30040">
    <property type="entry name" value="THIAMINE BIOSYNTHESIS LIPOPROTEIN APBE"/>
    <property type="match status" value="1"/>
</dbReference>
<comment type="catalytic activity">
    <reaction evidence="9 10">
        <text>L-threonyl-[protein] + FAD = FMN-L-threonyl-[protein] + AMP + H(+)</text>
        <dbReference type="Rhea" id="RHEA:36847"/>
        <dbReference type="Rhea" id="RHEA-COMP:11060"/>
        <dbReference type="Rhea" id="RHEA-COMP:11061"/>
        <dbReference type="ChEBI" id="CHEBI:15378"/>
        <dbReference type="ChEBI" id="CHEBI:30013"/>
        <dbReference type="ChEBI" id="CHEBI:57692"/>
        <dbReference type="ChEBI" id="CHEBI:74257"/>
        <dbReference type="ChEBI" id="CHEBI:456215"/>
        <dbReference type="EC" id="2.7.1.180"/>
    </reaction>
</comment>
<comment type="similarity">
    <text evidence="10">Belongs to the ApbE family.</text>
</comment>
<dbReference type="PANTHER" id="PTHR30040:SF2">
    <property type="entry name" value="FAD:PROTEIN FMN TRANSFERASE"/>
    <property type="match status" value="1"/>
</dbReference>
<dbReference type="AlphaFoldDB" id="A0A7U4M314"/>
<dbReference type="InterPro" id="IPR024932">
    <property type="entry name" value="ApbE"/>
</dbReference>
<dbReference type="KEGG" id="slh:YH65_02805"/>
<evidence type="ECO:0000256" key="1">
    <source>
        <dbReference type="ARBA" id="ARBA00011955"/>
    </source>
</evidence>
<dbReference type="PIRSF" id="PIRSF006268">
    <property type="entry name" value="ApbE"/>
    <property type="match status" value="1"/>
</dbReference>
<feature type="binding site" evidence="11">
    <location>
        <position position="235"/>
    </location>
    <ligand>
        <name>Mg(2+)</name>
        <dbReference type="ChEBI" id="CHEBI:18420"/>
    </ligand>
</feature>
<evidence type="ECO:0000256" key="6">
    <source>
        <dbReference type="ARBA" id="ARBA00022827"/>
    </source>
</evidence>
<evidence type="ECO:0000256" key="2">
    <source>
        <dbReference type="ARBA" id="ARBA00016337"/>
    </source>
</evidence>
<reference evidence="12 13" key="1">
    <citation type="submission" date="2015-04" db="EMBL/GenBank/DDBJ databases">
        <title>Complete genome sequence of Sulfurovum lithotrophicum ATCC BAA-797T.</title>
        <authorList>
            <person name="Ahn J."/>
            <person name="Park G."/>
            <person name="Jeon W."/>
            <person name="Jang Y."/>
            <person name="Jang M."/>
            <person name="Lee H."/>
            <person name="Lee H."/>
        </authorList>
    </citation>
    <scope>NUCLEOTIDE SEQUENCE [LARGE SCALE GENOMIC DNA]</scope>
    <source>
        <strain evidence="13">ATCC BAA-797 / 42BKT</strain>
    </source>
</reference>
<dbReference type="SUPFAM" id="SSF143631">
    <property type="entry name" value="ApbE-like"/>
    <property type="match status" value="1"/>
</dbReference>
<evidence type="ECO:0000256" key="10">
    <source>
        <dbReference type="PIRNR" id="PIRNR006268"/>
    </source>
</evidence>
<keyword evidence="13" id="KW-1185">Reference proteome</keyword>
<evidence type="ECO:0000313" key="13">
    <source>
        <dbReference type="Proteomes" id="UP000034444"/>
    </source>
</evidence>
<reference evidence="13" key="2">
    <citation type="journal article" date="2017" name="Stand. Genomic Sci.">
        <title>Complete genome sequence of the sulfur-oxidizing chemolithoautotrophic Sulfurovum lithotrophicum 42BKTT.</title>
        <authorList>
            <person name="Jeon W."/>
            <person name="Priscilla L."/>
            <person name="Park G."/>
            <person name="Lee H."/>
            <person name="Lee N."/>
            <person name="Lee D."/>
            <person name="Kwon H."/>
            <person name="Ahn I."/>
            <person name="Lee C."/>
            <person name="Lee H."/>
            <person name="Ahn J."/>
        </authorList>
    </citation>
    <scope>NUCLEOTIDE SEQUENCE [LARGE SCALE GENOMIC DNA]</scope>
    <source>
        <strain evidence="13">ATCC BAA-797 / 42BKT</strain>
    </source>
</reference>
<keyword evidence="3 10" id="KW-0285">Flavoprotein</keyword>
<evidence type="ECO:0000256" key="9">
    <source>
        <dbReference type="ARBA" id="ARBA00048540"/>
    </source>
</evidence>
<dbReference type="EMBL" id="CP011308">
    <property type="protein sequence ID" value="AKF25925.1"/>
    <property type="molecule type" value="Genomic_DNA"/>
</dbReference>
<evidence type="ECO:0000256" key="8">
    <source>
        <dbReference type="ARBA" id="ARBA00031306"/>
    </source>
</evidence>
<protein>
    <recommendedName>
        <fullName evidence="2 10">FAD:protein FMN transferase</fullName>
        <ecNumber evidence="1 10">2.7.1.180</ecNumber>
    </recommendedName>
    <alternativeName>
        <fullName evidence="8 10">Flavin transferase</fullName>
    </alternativeName>
</protein>
<evidence type="ECO:0000256" key="7">
    <source>
        <dbReference type="ARBA" id="ARBA00022842"/>
    </source>
</evidence>
<accession>A0A7U4M314</accession>
<keyword evidence="4 10" id="KW-0808">Transferase</keyword>
<dbReference type="EC" id="2.7.1.180" evidence="1 10"/>
<dbReference type="Proteomes" id="UP000034444">
    <property type="component" value="Chromosome"/>
</dbReference>
<evidence type="ECO:0000256" key="4">
    <source>
        <dbReference type="ARBA" id="ARBA00022679"/>
    </source>
</evidence>
<dbReference type="Pfam" id="PF02424">
    <property type="entry name" value="ApbE"/>
    <property type="match status" value="1"/>
</dbReference>
<proteinExistence type="inferred from homology"/>
<evidence type="ECO:0000313" key="12">
    <source>
        <dbReference type="EMBL" id="AKF25925.1"/>
    </source>
</evidence>
<keyword evidence="5 10" id="KW-0479">Metal-binding</keyword>
<dbReference type="GO" id="GO:0016740">
    <property type="term" value="F:transferase activity"/>
    <property type="evidence" value="ECO:0007669"/>
    <property type="project" value="UniProtKB-UniRule"/>
</dbReference>
<name>A0A7U4M314_9BACT</name>
<gene>
    <name evidence="12" type="ORF">YH65_02805</name>
</gene>
<dbReference type="InterPro" id="IPR003374">
    <property type="entry name" value="ApbE-like_sf"/>
</dbReference>
<dbReference type="GO" id="GO:0046872">
    <property type="term" value="F:metal ion binding"/>
    <property type="evidence" value="ECO:0007669"/>
    <property type="project" value="UniProtKB-UniRule"/>
</dbReference>
<organism evidence="12 13">
    <name type="scientific">Sulfurovum lithotrophicum</name>
    <dbReference type="NCBI Taxonomy" id="206403"/>
    <lineage>
        <taxon>Bacteria</taxon>
        <taxon>Pseudomonadati</taxon>
        <taxon>Campylobacterota</taxon>
        <taxon>Epsilonproteobacteria</taxon>
        <taxon>Campylobacterales</taxon>
        <taxon>Sulfurovaceae</taxon>
        <taxon>Sulfurovum</taxon>
    </lineage>
</organism>
<keyword evidence="7 10" id="KW-0460">Magnesium</keyword>
<evidence type="ECO:0000256" key="3">
    <source>
        <dbReference type="ARBA" id="ARBA00022630"/>
    </source>
</evidence>
<feature type="binding site" evidence="11">
    <location>
        <position position="129"/>
    </location>
    <ligand>
        <name>Mg(2+)</name>
        <dbReference type="ChEBI" id="CHEBI:18420"/>
    </ligand>
</feature>
<evidence type="ECO:0000256" key="5">
    <source>
        <dbReference type="ARBA" id="ARBA00022723"/>
    </source>
</evidence>
<evidence type="ECO:0000256" key="11">
    <source>
        <dbReference type="PIRSR" id="PIRSR006268-2"/>
    </source>
</evidence>
<keyword evidence="6 10" id="KW-0274">FAD</keyword>
<feature type="binding site" evidence="11">
    <location>
        <position position="239"/>
    </location>
    <ligand>
        <name>Mg(2+)</name>
        <dbReference type="ChEBI" id="CHEBI:18420"/>
    </ligand>
</feature>
<comment type="cofactor">
    <cofactor evidence="11">
        <name>Mg(2+)</name>
        <dbReference type="ChEBI" id="CHEBI:18420"/>
    </cofactor>
    <cofactor evidence="11">
        <name>Mn(2+)</name>
        <dbReference type="ChEBI" id="CHEBI:29035"/>
    </cofactor>
    <text evidence="11">Magnesium. Can also use manganese.</text>
</comment>
<dbReference type="Gene3D" id="3.10.520.10">
    <property type="entry name" value="ApbE-like domains"/>
    <property type="match status" value="1"/>
</dbReference>